<sequence length="88" mass="9971">MSASPHSQTSAEDEDTITIPIDRSFSDGDPSTWPTEPRFGMPDDTWYREKLAIMWLKDTGAYEEVPCCLLLALQEYLSEYSEDSMLAS</sequence>
<protein>
    <submittedName>
        <fullName evidence="2">Uncharacterized protein</fullName>
    </submittedName>
</protein>
<feature type="region of interest" description="Disordered" evidence="1">
    <location>
        <begin position="1"/>
        <end position="38"/>
    </location>
</feature>
<feature type="compositionally biased region" description="Polar residues" evidence="1">
    <location>
        <begin position="1"/>
        <end position="10"/>
    </location>
</feature>
<evidence type="ECO:0000256" key="1">
    <source>
        <dbReference type="SAM" id="MobiDB-lite"/>
    </source>
</evidence>
<proteinExistence type="predicted"/>
<gene>
    <name evidence="2" type="ORF">IFM46972_02725</name>
</gene>
<organism evidence="2 3">
    <name type="scientific">Aspergillus udagawae</name>
    <dbReference type="NCBI Taxonomy" id="91492"/>
    <lineage>
        <taxon>Eukaryota</taxon>
        <taxon>Fungi</taxon>
        <taxon>Dikarya</taxon>
        <taxon>Ascomycota</taxon>
        <taxon>Pezizomycotina</taxon>
        <taxon>Eurotiomycetes</taxon>
        <taxon>Eurotiomycetidae</taxon>
        <taxon>Eurotiales</taxon>
        <taxon>Aspergillaceae</taxon>
        <taxon>Aspergillus</taxon>
        <taxon>Aspergillus subgen. Fumigati</taxon>
    </lineage>
</organism>
<accession>A0A8H3NBI0</accession>
<dbReference type="EMBL" id="BLKC01000013">
    <property type="protein sequence ID" value="GFF29762.1"/>
    <property type="molecule type" value="Genomic_DNA"/>
</dbReference>
<reference evidence="2 3" key="1">
    <citation type="submission" date="2020-01" db="EMBL/GenBank/DDBJ databases">
        <title>Draft genome sequence of Aspergillus udagawae IFM 46972.</title>
        <authorList>
            <person name="Takahashi H."/>
            <person name="Yaguchi T."/>
        </authorList>
    </citation>
    <scope>NUCLEOTIDE SEQUENCE [LARGE SCALE GENOMIC DNA]</scope>
    <source>
        <strain evidence="2 3">IFM 46972</strain>
    </source>
</reference>
<dbReference type="Proteomes" id="UP000465221">
    <property type="component" value="Unassembled WGS sequence"/>
</dbReference>
<evidence type="ECO:0000313" key="3">
    <source>
        <dbReference type="Proteomes" id="UP000465221"/>
    </source>
</evidence>
<evidence type="ECO:0000313" key="2">
    <source>
        <dbReference type="EMBL" id="GFF29762.1"/>
    </source>
</evidence>
<name>A0A8H3NBI0_9EURO</name>
<comment type="caution">
    <text evidence="2">The sequence shown here is derived from an EMBL/GenBank/DDBJ whole genome shotgun (WGS) entry which is preliminary data.</text>
</comment>
<dbReference type="AlphaFoldDB" id="A0A8H3NBI0"/>